<dbReference type="Pfam" id="PF07690">
    <property type="entry name" value="MFS_1"/>
    <property type="match status" value="1"/>
</dbReference>
<feature type="transmembrane region" description="Helical" evidence="6">
    <location>
        <begin position="377"/>
        <end position="397"/>
    </location>
</feature>
<dbReference type="InterPro" id="IPR036259">
    <property type="entry name" value="MFS_trans_sf"/>
</dbReference>
<feature type="transmembrane region" description="Helical" evidence="6">
    <location>
        <begin position="350"/>
        <end position="371"/>
    </location>
</feature>
<dbReference type="PANTHER" id="PTHR23513">
    <property type="entry name" value="INTEGRAL MEMBRANE EFFLUX PROTEIN-RELATED"/>
    <property type="match status" value="1"/>
</dbReference>
<dbReference type="AlphaFoldDB" id="I4BLJ1"/>
<organism evidence="7 8">
    <name type="scientific">Mycolicibacterium chubuense (strain NBB4)</name>
    <name type="common">Mycobacterium chubuense</name>
    <dbReference type="NCBI Taxonomy" id="710421"/>
    <lineage>
        <taxon>Bacteria</taxon>
        <taxon>Bacillati</taxon>
        <taxon>Actinomycetota</taxon>
        <taxon>Actinomycetes</taxon>
        <taxon>Mycobacteriales</taxon>
        <taxon>Mycobacteriaceae</taxon>
        <taxon>Mycolicibacterium</taxon>
    </lineage>
</organism>
<dbReference type="Gene3D" id="1.20.1250.20">
    <property type="entry name" value="MFS general substrate transporter like domains"/>
    <property type="match status" value="1"/>
</dbReference>
<evidence type="ECO:0000256" key="2">
    <source>
        <dbReference type="ARBA" id="ARBA00022475"/>
    </source>
</evidence>
<reference evidence="7 8" key="1">
    <citation type="submission" date="2012-06" db="EMBL/GenBank/DDBJ databases">
        <title>Complete sequence of chromosome of Mycobacterium chubuense NBB4.</title>
        <authorList>
            <consortium name="US DOE Joint Genome Institute"/>
            <person name="Lucas S."/>
            <person name="Han J."/>
            <person name="Lapidus A."/>
            <person name="Cheng J.-F."/>
            <person name="Goodwin L."/>
            <person name="Pitluck S."/>
            <person name="Peters L."/>
            <person name="Mikhailova N."/>
            <person name="Teshima H."/>
            <person name="Detter J.C."/>
            <person name="Han C."/>
            <person name="Tapia R."/>
            <person name="Land M."/>
            <person name="Hauser L."/>
            <person name="Kyrpides N."/>
            <person name="Ivanova N."/>
            <person name="Pagani I."/>
            <person name="Mattes T."/>
            <person name="Holmes A."/>
            <person name="Rutledge P."/>
            <person name="Paulsen I."/>
            <person name="Coleman N."/>
            <person name="Woyke T."/>
        </authorList>
    </citation>
    <scope>NUCLEOTIDE SEQUENCE [LARGE SCALE GENOMIC DNA]</scope>
    <source>
        <strain evidence="7 8">NBB4</strain>
    </source>
</reference>
<keyword evidence="5 6" id="KW-0472">Membrane</keyword>
<feature type="transmembrane region" description="Helical" evidence="6">
    <location>
        <begin position="287"/>
        <end position="305"/>
    </location>
</feature>
<dbReference type="InterPro" id="IPR011701">
    <property type="entry name" value="MFS"/>
</dbReference>
<evidence type="ECO:0000256" key="5">
    <source>
        <dbReference type="ARBA" id="ARBA00023136"/>
    </source>
</evidence>
<feature type="transmembrane region" description="Helical" evidence="6">
    <location>
        <begin position="311"/>
        <end position="338"/>
    </location>
</feature>
<gene>
    <name evidence="7" type="ordered locus">Mycch_3408</name>
</gene>
<dbReference type="OrthoDB" id="3811961at2"/>
<evidence type="ECO:0000256" key="6">
    <source>
        <dbReference type="SAM" id="Phobius"/>
    </source>
</evidence>
<dbReference type="KEGG" id="mcb:Mycch_3408"/>
<feature type="transmembrane region" description="Helical" evidence="6">
    <location>
        <begin position="215"/>
        <end position="235"/>
    </location>
</feature>
<feature type="transmembrane region" description="Helical" evidence="6">
    <location>
        <begin position="149"/>
        <end position="170"/>
    </location>
</feature>
<sequence length="421" mass="44246" precursor="true">MGARVRLGRRFGWLWGAYAVSAYGTGLGFGAFSYVAVTVLHANAAQVSALAVTGLAVGTVLAVPLGPWAEYRPKRPVMIAMDVTRFLAMATVPIAYVAGVLTFAQLLAVGIVSATAKIASNAASGAYLKHVVEPGHLLVATSRFESTTWSATVVGPVVGGAAIGLIGPVVTIVADSVSYLLSAVGVAAIGGTEATSPKRLERNRFRDLMVGWRYVWEHAALRRLFLNAVAVNALIMAAEPPLTVLMLDRLGFTPWQYGLAFGLPCVGGLIGSRLAGRVVARYGEHTVLVRVGALRALWPIGLAFVRPGLPGLVIVIAVEFALVLCISVHNPAVAAFRLKNIDQSRVARVLSAWSITSSAGIAVTTACWGVLADVAGPRTAIAAAGALLLATPVLLPGRDLDDATPRRRKSVIQIHGMWRWP</sequence>
<evidence type="ECO:0000313" key="7">
    <source>
        <dbReference type="EMBL" id="AFM18148.1"/>
    </source>
</evidence>
<dbReference type="SUPFAM" id="SSF103473">
    <property type="entry name" value="MFS general substrate transporter"/>
    <property type="match status" value="1"/>
</dbReference>
<feature type="transmembrane region" description="Helical" evidence="6">
    <location>
        <begin position="12"/>
        <end position="37"/>
    </location>
</feature>
<evidence type="ECO:0000256" key="3">
    <source>
        <dbReference type="ARBA" id="ARBA00022692"/>
    </source>
</evidence>
<accession>I4BLJ1</accession>
<evidence type="ECO:0000256" key="4">
    <source>
        <dbReference type="ARBA" id="ARBA00022989"/>
    </source>
</evidence>
<feature type="transmembrane region" description="Helical" evidence="6">
    <location>
        <begin position="255"/>
        <end position="275"/>
    </location>
</feature>
<keyword evidence="3 6" id="KW-0812">Transmembrane</keyword>
<dbReference type="PATRIC" id="fig|710421.3.peg.3410"/>
<protein>
    <submittedName>
        <fullName evidence="7">Major Facilitator Superfamily transporter</fullName>
    </submittedName>
</protein>
<keyword evidence="4 6" id="KW-1133">Transmembrane helix</keyword>
<dbReference type="EMBL" id="CP003053">
    <property type="protein sequence ID" value="AFM18148.1"/>
    <property type="molecule type" value="Genomic_DNA"/>
</dbReference>
<dbReference type="HOGENOM" id="CLU_034180_13_2_11"/>
<dbReference type="Proteomes" id="UP000006057">
    <property type="component" value="Chromosome"/>
</dbReference>
<evidence type="ECO:0000256" key="1">
    <source>
        <dbReference type="ARBA" id="ARBA00004651"/>
    </source>
</evidence>
<dbReference type="GO" id="GO:0005886">
    <property type="term" value="C:plasma membrane"/>
    <property type="evidence" value="ECO:0007669"/>
    <property type="project" value="UniProtKB-SubCell"/>
</dbReference>
<keyword evidence="2" id="KW-1003">Cell membrane</keyword>
<feature type="transmembrane region" description="Helical" evidence="6">
    <location>
        <begin position="77"/>
        <end position="97"/>
    </location>
</feature>
<dbReference type="CDD" id="cd06173">
    <property type="entry name" value="MFS_MefA_like"/>
    <property type="match status" value="1"/>
</dbReference>
<dbReference type="PANTHER" id="PTHR23513:SF6">
    <property type="entry name" value="MAJOR FACILITATOR SUPERFAMILY ASSOCIATED DOMAIN-CONTAINING PROTEIN"/>
    <property type="match status" value="1"/>
</dbReference>
<dbReference type="STRING" id="710421.Mycch_3408"/>
<proteinExistence type="predicted"/>
<comment type="subcellular location">
    <subcellularLocation>
        <location evidence="1">Cell membrane</location>
        <topology evidence="1">Multi-pass membrane protein</topology>
    </subcellularLocation>
</comment>
<feature type="transmembrane region" description="Helical" evidence="6">
    <location>
        <begin position="43"/>
        <end position="65"/>
    </location>
</feature>
<evidence type="ECO:0000313" key="8">
    <source>
        <dbReference type="Proteomes" id="UP000006057"/>
    </source>
</evidence>
<keyword evidence="8" id="KW-1185">Reference proteome</keyword>
<dbReference type="GO" id="GO:0022857">
    <property type="term" value="F:transmembrane transporter activity"/>
    <property type="evidence" value="ECO:0007669"/>
    <property type="project" value="InterPro"/>
</dbReference>
<name>I4BLJ1_MYCCN</name>
<dbReference type="eggNOG" id="COG2814">
    <property type="taxonomic scope" value="Bacteria"/>
</dbReference>